<evidence type="ECO:0008006" key="5">
    <source>
        <dbReference type="Google" id="ProtNLM"/>
    </source>
</evidence>
<dbReference type="Pfam" id="PF13041">
    <property type="entry name" value="PPR_2"/>
    <property type="match status" value="2"/>
</dbReference>
<dbReference type="Proteomes" id="UP000636800">
    <property type="component" value="Chromosome 7"/>
</dbReference>
<evidence type="ECO:0000256" key="2">
    <source>
        <dbReference type="PROSITE-ProRule" id="PRU00708"/>
    </source>
</evidence>
<feature type="repeat" description="PPR" evidence="2">
    <location>
        <begin position="195"/>
        <end position="229"/>
    </location>
</feature>
<proteinExistence type="predicted"/>
<keyword evidence="1" id="KW-0677">Repeat</keyword>
<dbReference type="Gene3D" id="1.25.40.10">
    <property type="entry name" value="Tetratricopeptide repeat domain"/>
    <property type="match status" value="2"/>
</dbReference>
<evidence type="ECO:0000313" key="4">
    <source>
        <dbReference type="Proteomes" id="UP000636800"/>
    </source>
</evidence>
<gene>
    <name evidence="3" type="ORF">HPP92_015157</name>
</gene>
<dbReference type="GO" id="GO:0007005">
    <property type="term" value="P:mitochondrion organization"/>
    <property type="evidence" value="ECO:0007669"/>
    <property type="project" value="TreeGrafter"/>
</dbReference>
<dbReference type="AlphaFoldDB" id="A0A835QHC1"/>
<dbReference type="NCBIfam" id="TIGR00756">
    <property type="entry name" value="PPR"/>
    <property type="match status" value="4"/>
</dbReference>
<dbReference type="GO" id="GO:0003729">
    <property type="term" value="F:mRNA binding"/>
    <property type="evidence" value="ECO:0007669"/>
    <property type="project" value="TreeGrafter"/>
</dbReference>
<dbReference type="PANTHER" id="PTHR47934">
    <property type="entry name" value="PENTATRICOPEPTIDE REPEAT-CONTAINING PROTEIN PET309, MITOCHONDRIAL"/>
    <property type="match status" value="1"/>
</dbReference>
<dbReference type="PROSITE" id="PS51375">
    <property type="entry name" value="PPR"/>
    <property type="match status" value="4"/>
</dbReference>
<evidence type="ECO:0000313" key="3">
    <source>
        <dbReference type="EMBL" id="KAG0473300.1"/>
    </source>
</evidence>
<dbReference type="GO" id="GO:0005739">
    <property type="term" value="C:mitochondrion"/>
    <property type="evidence" value="ECO:0007669"/>
    <property type="project" value="TreeGrafter"/>
</dbReference>
<keyword evidence="4" id="KW-1185">Reference proteome</keyword>
<accession>A0A835QHC1</accession>
<dbReference type="InterPro" id="IPR051114">
    <property type="entry name" value="Mito_RNA_Proc_CCM1"/>
</dbReference>
<feature type="repeat" description="PPR" evidence="2">
    <location>
        <begin position="335"/>
        <end position="369"/>
    </location>
</feature>
<dbReference type="SUPFAM" id="SSF81901">
    <property type="entry name" value="HCP-like"/>
    <property type="match status" value="1"/>
</dbReference>
<comment type="caution">
    <text evidence="3">The sequence shown here is derived from an EMBL/GenBank/DDBJ whole genome shotgun (WGS) entry which is preliminary data.</text>
</comment>
<dbReference type="OrthoDB" id="1100432at2759"/>
<feature type="repeat" description="PPR" evidence="2">
    <location>
        <begin position="300"/>
        <end position="334"/>
    </location>
</feature>
<dbReference type="InterPro" id="IPR002885">
    <property type="entry name" value="PPR_rpt"/>
</dbReference>
<dbReference type="InterPro" id="IPR011990">
    <property type="entry name" value="TPR-like_helical_dom_sf"/>
</dbReference>
<dbReference type="Pfam" id="PF01535">
    <property type="entry name" value="PPR"/>
    <property type="match status" value="1"/>
</dbReference>
<protein>
    <recommendedName>
        <fullName evidence="5">Pentatricopeptide repeat-containing protein</fullName>
    </recommendedName>
</protein>
<dbReference type="EMBL" id="JADCNL010000007">
    <property type="protein sequence ID" value="KAG0473300.1"/>
    <property type="molecule type" value="Genomic_DNA"/>
</dbReference>
<feature type="repeat" description="PPR" evidence="2">
    <location>
        <begin position="230"/>
        <end position="264"/>
    </location>
</feature>
<sequence>MTLPLLYREQTMAISHGRRRFPVGRLVLRLLTRASAVSSSSFFSTNSSRTPLLSLSSAKSRLRKEYDPDKALSIISSAPNPSSSRTSGRFAVEFAARRLFRARRFTELESFLESHKSDSAASQEPFLSTVILCYGSAFMLDRAIATFKDIPRLCSAPPTILSFNALPCAAIRARRYDQIPNIFTEFSEKHDISPDKVSFGILVKALCLSRKSSKAIEILKEMREKDVEVTTVTYTTIIDSLYKEGKPEKAEKLWNEMLVNGCAPDLASYNVKIMHRALKGRSSEVLESISELQAAGLKPDTITYNYLMTCYSNEGRSDDAKKVYMELKSNGCPPNSTTYKVMLNHLCKNEDFDAGFDVFKKSMKSNKIPGFRTMKPLVVGLAKNSKLEEAKMVIAEVRKRFPANMVGAWKVVEKELGLV</sequence>
<reference evidence="3 4" key="1">
    <citation type="journal article" date="2020" name="Nat. Food">
        <title>A phased Vanilla planifolia genome enables genetic improvement of flavour and production.</title>
        <authorList>
            <person name="Hasing T."/>
            <person name="Tang H."/>
            <person name="Brym M."/>
            <person name="Khazi F."/>
            <person name="Huang T."/>
            <person name="Chambers A.H."/>
        </authorList>
    </citation>
    <scope>NUCLEOTIDE SEQUENCE [LARGE SCALE GENOMIC DNA]</scope>
    <source>
        <tissue evidence="3">Leaf</tissue>
    </source>
</reference>
<dbReference type="PANTHER" id="PTHR47934:SF19">
    <property type="entry name" value="PENTATRICOPEPTIDE REPEAT-CONTAINING PROTEIN MITOCHONDRIAL"/>
    <property type="match status" value="1"/>
</dbReference>
<organism evidence="3 4">
    <name type="scientific">Vanilla planifolia</name>
    <name type="common">Vanilla</name>
    <dbReference type="NCBI Taxonomy" id="51239"/>
    <lineage>
        <taxon>Eukaryota</taxon>
        <taxon>Viridiplantae</taxon>
        <taxon>Streptophyta</taxon>
        <taxon>Embryophyta</taxon>
        <taxon>Tracheophyta</taxon>
        <taxon>Spermatophyta</taxon>
        <taxon>Magnoliopsida</taxon>
        <taxon>Liliopsida</taxon>
        <taxon>Asparagales</taxon>
        <taxon>Orchidaceae</taxon>
        <taxon>Vanilloideae</taxon>
        <taxon>Vanilleae</taxon>
        <taxon>Vanilla</taxon>
    </lineage>
</organism>
<evidence type="ECO:0000256" key="1">
    <source>
        <dbReference type="ARBA" id="ARBA00022737"/>
    </source>
</evidence>
<name>A0A835QHC1_VANPL</name>
<dbReference type="GO" id="GO:0006396">
    <property type="term" value="P:RNA processing"/>
    <property type="evidence" value="ECO:0007669"/>
    <property type="project" value="TreeGrafter"/>
</dbReference>